<name>A0ABX8SDR1_9ACTN</name>
<proteinExistence type="predicted"/>
<protein>
    <submittedName>
        <fullName evidence="2">Nuclear transport factor 2 family protein</fullName>
    </submittedName>
</protein>
<keyword evidence="3" id="KW-1185">Reference proteome</keyword>
<gene>
    <name evidence="2" type="ORF">KV203_19190</name>
</gene>
<evidence type="ECO:0000313" key="2">
    <source>
        <dbReference type="EMBL" id="QXQ16075.1"/>
    </source>
</evidence>
<dbReference type="EMBL" id="CP079105">
    <property type="protein sequence ID" value="QXQ16075.1"/>
    <property type="molecule type" value="Genomic_DNA"/>
</dbReference>
<dbReference type="SUPFAM" id="SSF54427">
    <property type="entry name" value="NTF2-like"/>
    <property type="match status" value="1"/>
</dbReference>
<sequence>MEDVMAGDELVRRYVELIGGGGSTDEIVGLYAADAVLEDPVGSEPRRGHAAIREFYAVLEPLDREAELVTSRIIGTRAAFLFRLTTRAGGRTMDISPIDVMEFDDAGKIVSMQAYWGPDDLILR</sequence>
<organism evidence="2 3">
    <name type="scientific">Skermania pinensis</name>
    <dbReference type="NCBI Taxonomy" id="39122"/>
    <lineage>
        <taxon>Bacteria</taxon>
        <taxon>Bacillati</taxon>
        <taxon>Actinomycetota</taxon>
        <taxon>Actinomycetes</taxon>
        <taxon>Mycobacteriales</taxon>
        <taxon>Gordoniaceae</taxon>
        <taxon>Skermania</taxon>
    </lineage>
</organism>
<dbReference type="Pfam" id="PF12680">
    <property type="entry name" value="SnoaL_2"/>
    <property type="match status" value="1"/>
</dbReference>
<dbReference type="InterPro" id="IPR037401">
    <property type="entry name" value="SnoaL-like"/>
</dbReference>
<reference evidence="2" key="1">
    <citation type="submission" date="2021-07" db="EMBL/GenBank/DDBJ databases">
        <title>Candidatus Kaistella beijingensis sp. nov. isolated from a municipal wastewater treatment plant is involved in sludge foaming.</title>
        <authorList>
            <person name="Song Y."/>
            <person name="Liu S.-J."/>
        </authorList>
    </citation>
    <scope>NUCLEOTIDE SEQUENCE</scope>
    <source>
        <strain evidence="2">DSM 43998</strain>
    </source>
</reference>
<evidence type="ECO:0000259" key="1">
    <source>
        <dbReference type="Pfam" id="PF12680"/>
    </source>
</evidence>
<dbReference type="Gene3D" id="3.10.450.50">
    <property type="match status" value="1"/>
</dbReference>
<feature type="domain" description="SnoaL-like" evidence="1">
    <location>
        <begin position="11"/>
        <end position="112"/>
    </location>
</feature>
<accession>A0ABX8SDR1</accession>
<evidence type="ECO:0000313" key="3">
    <source>
        <dbReference type="Proteomes" id="UP000887023"/>
    </source>
</evidence>
<dbReference type="RefSeq" id="WP_066473512.1">
    <property type="nucleotide sequence ID" value="NZ_CBCRUZ010000006.1"/>
</dbReference>
<dbReference type="Proteomes" id="UP000887023">
    <property type="component" value="Chromosome"/>
</dbReference>
<dbReference type="InterPro" id="IPR032710">
    <property type="entry name" value="NTF2-like_dom_sf"/>
</dbReference>